<dbReference type="CDD" id="cd08023">
    <property type="entry name" value="GH16_laminarinase_like"/>
    <property type="match status" value="1"/>
</dbReference>
<dbReference type="InterPro" id="IPR000757">
    <property type="entry name" value="Beta-glucanase-like"/>
</dbReference>
<evidence type="ECO:0000313" key="5">
    <source>
        <dbReference type="Proteomes" id="UP000607559"/>
    </source>
</evidence>
<feature type="domain" description="GH16" evidence="3">
    <location>
        <begin position="16"/>
        <end position="261"/>
    </location>
</feature>
<dbReference type="PANTHER" id="PTHR10963">
    <property type="entry name" value="GLYCOSYL HYDROLASE-RELATED"/>
    <property type="match status" value="1"/>
</dbReference>
<comment type="similarity">
    <text evidence="1">Belongs to the glycosyl hydrolase 16 family.</text>
</comment>
<proteinExistence type="inferred from homology"/>
<reference evidence="4" key="1">
    <citation type="journal article" date="2014" name="Int. J. Syst. Evol. Microbiol.">
        <title>Complete genome sequence of Corynebacterium casei LMG S-19264T (=DSM 44701T), isolated from a smear-ripened cheese.</title>
        <authorList>
            <consortium name="US DOE Joint Genome Institute (JGI-PGF)"/>
            <person name="Walter F."/>
            <person name="Albersmeier A."/>
            <person name="Kalinowski J."/>
            <person name="Ruckert C."/>
        </authorList>
    </citation>
    <scope>NUCLEOTIDE SEQUENCE</scope>
    <source>
        <strain evidence="4">CGMCC 1.15448</strain>
    </source>
</reference>
<dbReference type="GO" id="GO:0004553">
    <property type="term" value="F:hydrolase activity, hydrolyzing O-glycosyl compounds"/>
    <property type="evidence" value="ECO:0007669"/>
    <property type="project" value="InterPro"/>
</dbReference>
<accession>A0A8J2UDA1</accession>
<dbReference type="Pfam" id="PF00722">
    <property type="entry name" value="Glyco_hydro_16"/>
    <property type="match status" value="1"/>
</dbReference>
<feature type="chain" id="PRO_5035179648" description="GH16 domain-containing protein" evidence="2">
    <location>
        <begin position="22"/>
        <end position="261"/>
    </location>
</feature>
<sequence>MKAIAITSLLIGLCVITNAQAQYKLVWSDEFNYQGLPDSTKWSYDVGGNGWGNRELEYYTNADTANAVVRNGYLYLTARKEQKDANAYTSARLVTKKKGDWLYGRIEVRAMLPAGRGLWPAIWMLPTDWKYGGWPASGEIDIMENVGFMPDSIFGSIHTKSFNHVIHTQKTKGLFIKDLYMAFHVYAIEWDAQQVRFYVDGNNYTTFQNTGKGFAEWPFDQRFHLLLNIAVGGGWGGQKGVDDAVFPRSMIIDYVRVYQLR</sequence>
<protein>
    <recommendedName>
        <fullName evidence="3">GH16 domain-containing protein</fullName>
    </recommendedName>
</protein>
<feature type="signal peptide" evidence="2">
    <location>
        <begin position="1"/>
        <end position="21"/>
    </location>
</feature>
<dbReference type="InterPro" id="IPR050546">
    <property type="entry name" value="Glycosyl_Hydrlase_16"/>
</dbReference>
<keyword evidence="2" id="KW-0732">Signal</keyword>
<dbReference type="InterPro" id="IPR013320">
    <property type="entry name" value="ConA-like_dom_sf"/>
</dbReference>
<dbReference type="SUPFAM" id="SSF49899">
    <property type="entry name" value="Concanavalin A-like lectins/glucanases"/>
    <property type="match status" value="1"/>
</dbReference>
<evidence type="ECO:0000313" key="4">
    <source>
        <dbReference type="EMBL" id="GGA99049.1"/>
    </source>
</evidence>
<comment type="caution">
    <text evidence="4">The sequence shown here is derived from an EMBL/GenBank/DDBJ whole genome shotgun (WGS) entry which is preliminary data.</text>
</comment>
<name>A0A8J2UDA1_9BACT</name>
<organism evidence="4 5">
    <name type="scientific">Puia dinghuensis</name>
    <dbReference type="NCBI Taxonomy" id="1792502"/>
    <lineage>
        <taxon>Bacteria</taxon>
        <taxon>Pseudomonadati</taxon>
        <taxon>Bacteroidota</taxon>
        <taxon>Chitinophagia</taxon>
        <taxon>Chitinophagales</taxon>
        <taxon>Chitinophagaceae</taxon>
        <taxon>Puia</taxon>
    </lineage>
</organism>
<dbReference type="EMBL" id="BMJC01000002">
    <property type="protein sequence ID" value="GGA99049.1"/>
    <property type="molecule type" value="Genomic_DNA"/>
</dbReference>
<evidence type="ECO:0000259" key="3">
    <source>
        <dbReference type="PROSITE" id="PS51762"/>
    </source>
</evidence>
<dbReference type="Proteomes" id="UP000607559">
    <property type="component" value="Unassembled WGS sequence"/>
</dbReference>
<dbReference type="RefSeq" id="WP_188931623.1">
    <property type="nucleotide sequence ID" value="NZ_BMJC01000002.1"/>
</dbReference>
<gene>
    <name evidence="4" type="ORF">GCM10011511_22960</name>
</gene>
<dbReference type="PANTHER" id="PTHR10963:SF55">
    <property type="entry name" value="GLYCOSIDE HYDROLASE FAMILY 16 PROTEIN"/>
    <property type="match status" value="1"/>
</dbReference>
<reference evidence="4" key="2">
    <citation type="submission" date="2020-09" db="EMBL/GenBank/DDBJ databases">
        <authorList>
            <person name="Sun Q."/>
            <person name="Zhou Y."/>
        </authorList>
    </citation>
    <scope>NUCLEOTIDE SEQUENCE</scope>
    <source>
        <strain evidence="4">CGMCC 1.15448</strain>
    </source>
</reference>
<dbReference type="GO" id="GO:0005975">
    <property type="term" value="P:carbohydrate metabolic process"/>
    <property type="evidence" value="ECO:0007669"/>
    <property type="project" value="InterPro"/>
</dbReference>
<keyword evidence="5" id="KW-1185">Reference proteome</keyword>
<dbReference type="PROSITE" id="PS51762">
    <property type="entry name" value="GH16_2"/>
    <property type="match status" value="1"/>
</dbReference>
<dbReference type="Gene3D" id="2.60.120.200">
    <property type="match status" value="1"/>
</dbReference>
<evidence type="ECO:0000256" key="2">
    <source>
        <dbReference type="SAM" id="SignalP"/>
    </source>
</evidence>
<evidence type="ECO:0000256" key="1">
    <source>
        <dbReference type="ARBA" id="ARBA00006865"/>
    </source>
</evidence>
<dbReference type="AlphaFoldDB" id="A0A8J2UDA1"/>